<sequence length="141" mass="16209">MIHFPHKSIEEIHSFLEVVSAEWQKKEPSYYEFAIVYDSVHIGAVCVYLNEDRTEGELGWILNKKYWGRGFATEAALAIKSFAINQLKVKKLLARCDCRNLNSARLMEKIGLSFESKSERQYPDERGVAGELIYSCVVIDE</sequence>
<dbReference type="GeneID" id="35802868"/>
<dbReference type="EMBL" id="PDBW01000001">
    <property type="protein sequence ID" value="PFH02085.1"/>
    <property type="molecule type" value="Genomic_DNA"/>
</dbReference>
<evidence type="ECO:0000313" key="3">
    <source>
        <dbReference type="Proteomes" id="UP000223596"/>
    </source>
</evidence>
<dbReference type="RefSeq" id="WP_003519199.1">
    <property type="nucleotide sequence ID" value="NZ_CP013828.1"/>
</dbReference>
<protein>
    <submittedName>
        <fullName evidence="2">Ribosomal-protein-alanine N-acetyltransferase</fullName>
    </submittedName>
</protein>
<evidence type="ECO:0000313" key="2">
    <source>
        <dbReference type="EMBL" id="PFH02085.1"/>
    </source>
</evidence>
<comment type="caution">
    <text evidence="2">The sequence shown here is derived from an EMBL/GenBank/DDBJ whole genome shotgun (WGS) entry which is preliminary data.</text>
</comment>
<dbReference type="Pfam" id="PF13302">
    <property type="entry name" value="Acetyltransf_3"/>
    <property type="match status" value="1"/>
</dbReference>
<dbReference type="PANTHER" id="PTHR43792">
    <property type="entry name" value="GNAT FAMILY, PUTATIVE (AFU_ORTHOLOGUE AFUA_3G00765)-RELATED-RELATED"/>
    <property type="match status" value="1"/>
</dbReference>
<reference evidence="2 3" key="1">
    <citation type="submission" date="2017-09" db="EMBL/GenBank/DDBJ databases">
        <title>Evaluation of Pacific Biosciences Sequencing Technology to Finishing C. thermocellum Genome Sequences.</title>
        <authorList>
            <person name="Brown S."/>
        </authorList>
    </citation>
    <scope>NUCLEOTIDE SEQUENCE [LARGE SCALE GENOMIC DNA]</scope>
    <source>
        <strain evidence="2 3">AD2</strain>
    </source>
</reference>
<evidence type="ECO:0000259" key="1">
    <source>
        <dbReference type="PROSITE" id="PS51186"/>
    </source>
</evidence>
<dbReference type="InterPro" id="IPR000182">
    <property type="entry name" value="GNAT_dom"/>
</dbReference>
<dbReference type="PROSITE" id="PS51186">
    <property type="entry name" value="GNAT"/>
    <property type="match status" value="1"/>
</dbReference>
<dbReference type="Proteomes" id="UP000223596">
    <property type="component" value="Unassembled WGS sequence"/>
</dbReference>
<proteinExistence type="predicted"/>
<dbReference type="SUPFAM" id="SSF55729">
    <property type="entry name" value="Acyl-CoA N-acyltransferases (Nat)"/>
    <property type="match status" value="1"/>
</dbReference>
<dbReference type="InterPro" id="IPR016181">
    <property type="entry name" value="Acyl_CoA_acyltransferase"/>
</dbReference>
<organism evidence="2 3">
    <name type="scientific">Acetivibrio thermocellus AD2</name>
    <dbReference type="NCBI Taxonomy" id="1138384"/>
    <lineage>
        <taxon>Bacteria</taxon>
        <taxon>Bacillati</taxon>
        <taxon>Bacillota</taxon>
        <taxon>Clostridia</taxon>
        <taxon>Eubacteriales</taxon>
        <taxon>Oscillospiraceae</taxon>
        <taxon>Acetivibrio</taxon>
    </lineage>
</organism>
<gene>
    <name evidence="2" type="ORF">M972_11848</name>
</gene>
<name>A0AB36TFV7_ACETH</name>
<feature type="domain" description="N-acetyltransferase" evidence="1">
    <location>
        <begin position="1"/>
        <end position="139"/>
    </location>
</feature>
<dbReference type="GO" id="GO:0016747">
    <property type="term" value="F:acyltransferase activity, transferring groups other than amino-acyl groups"/>
    <property type="evidence" value="ECO:0007669"/>
    <property type="project" value="InterPro"/>
</dbReference>
<accession>A0AB36TFV7</accession>
<dbReference type="AlphaFoldDB" id="A0AB36TFV7"/>
<dbReference type="PANTHER" id="PTHR43792:SF1">
    <property type="entry name" value="N-ACETYLTRANSFERASE DOMAIN-CONTAINING PROTEIN"/>
    <property type="match status" value="1"/>
</dbReference>
<dbReference type="InterPro" id="IPR051531">
    <property type="entry name" value="N-acetyltransferase"/>
</dbReference>
<dbReference type="Gene3D" id="3.40.630.30">
    <property type="match status" value="1"/>
</dbReference>